<dbReference type="EMBL" id="JAPDFR010000002">
    <property type="protein sequence ID" value="KAK0389324.1"/>
    <property type="molecule type" value="Genomic_DNA"/>
</dbReference>
<evidence type="ECO:0000313" key="2">
    <source>
        <dbReference type="EMBL" id="KAK0389324.1"/>
    </source>
</evidence>
<accession>A0AA39GLU4</accession>
<name>A0AA39GLU4_SARSR</name>
<dbReference type="SMART" id="SM00672">
    <property type="entry name" value="CAP10"/>
    <property type="match status" value="1"/>
</dbReference>
<protein>
    <recommendedName>
        <fullName evidence="1">Glycosyl transferase CAP10 domain-containing protein</fullName>
    </recommendedName>
</protein>
<sequence length="535" mass="61893">MMSARDNFEQIKNRQSKTLEEAVKEYRRRYGIPPPPHFDKWWSYAKKRDTQLGDEFDTIYDLMTPFWGISPTTIRSRAKEALSHENSLVGVAIRDGEVTLVEGGPEWQQNATKGMLQSFVQFLPDMDLAFNVHDEPRVMIPHDDLTRLVRKAKDETMAAAGAARSLKTTFSGRPKGMNDGKTFEETKLTRFNTFPQQATWTNSRMSCSPNSPARTLDDEEDIDDLSQYSMGEVGFVYNTTAMSDICSTPSLRSAWGFFGRPNAFSVVHDLFPIFSQSKISSYADIIYPSPWYWNEQVVYDEEKDMQWEEKQDKLYWRGSTTGGFSREGGWRRQHRQSFVQKINARDDAKIIVNTGTDDAPNWEVQTTPRGDHRDLIDVHFSHIGQCDEGDCEAQIQFFEVVERVDQQDAWGFRHLLDMDGNAFSGRFYAFLRSKSLVYKLSLFREWHMEWLRPWVHFVPLSLQGQDWLEVVRFFGKNGAGTSDAEKMASESRDWAKKVVRKEDMEVWFFRLLLEYARVIDDDRESIGFDPGLASG</sequence>
<comment type="caution">
    <text evidence="2">The sequence shown here is derived from an EMBL/GenBank/DDBJ whole genome shotgun (WGS) entry which is preliminary data.</text>
</comment>
<dbReference type="InterPro" id="IPR051091">
    <property type="entry name" value="O-Glucosyltr/Glycosyltrsf_90"/>
</dbReference>
<dbReference type="Pfam" id="PF05686">
    <property type="entry name" value="Glyco_transf_90"/>
    <property type="match status" value="1"/>
</dbReference>
<evidence type="ECO:0000313" key="3">
    <source>
        <dbReference type="Proteomes" id="UP001175261"/>
    </source>
</evidence>
<evidence type="ECO:0000259" key="1">
    <source>
        <dbReference type="SMART" id="SM00672"/>
    </source>
</evidence>
<reference evidence="2" key="1">
    <citation type="submission" date="2022-10" db="EMBL/GenBank/DDBJ databases">
        <title>Determination and structural analysis of whole genome sequence of Sarocladium strictum F4-1.</title>
        <authorList>
            <person name="Hu L."/>
            <person name="Jiang Y."/>
        </authorList>
    </citation>
    <scope>NUCLEOTIDE SEQUENCE</scope>
    <source>
        <strain evidence="2">F4-1</strain>
    </source>
</reference>
<feature type="domain" description="Glycosyl transferase CAP10" evidence="1">
    <location>
        <begin position="229"/>
        <end position="522"/>
    </location>
</feature>
<gene>
    <name evidence="2" type="ORF">NLU13_2899</name>
</gene>
<dbReference type="PANTHER" id="PTHR12203:SF104">
    <property type="entry name" value="PROTEIN CAP1, PUTATIVE (AFU_ORTHOLOGUE AFUA_1G05595)-RELATED"/>
    <property type="match status" value="1"/>
</dbReference>
<dbReference type="Proteomes" id="UP001175261">
    <property type="component" value="Unassembled WGS sequence"/>
</dbReference>
<dbReference type="InterPro" id="IPR006598">
    <property type="entry name" value="CAP10"/>
</dbReference>
<dbReference type="PANTHER" id="PTHR12203">
    <property type="entry name" value="KDEL LYS-ASP-GLU-LEU CONTAINING - RELATED"/>
    <property type="match status" value="1"/>
</dbReference>
<organism evidence="2 3">
    <name type="scientific">Sarocladium strictum</name>
    <name type="common">Black bundle disease fungus</name>
    <name type="synonym">Acremonium strictum</name>
    <dbReference type="NCBI Taxonomy" id="5046"/>
    <lineage>
        <taxon>Eukaryota</taxon>
        <taxon>Fungi</taxon>
        <taxon>Dikarya</taxon>
        <taxon>Ascomycota</taxon>
        <taxon>Pezizomycotina</taxon>
        <taxon>Sordariomycetes</taxon>
        <taxon>Hypocreomycetidae</taxon>
        <taxon>Hypocreales</taxon>
        <taxon>Sarocladiaceae</taxon>
        <taxon>Sarocladium</taxon>
    </lineage>
</organism>
<proteinExistence type="predicted"/>
<dbReference type="AlphaFoldDB" id="A0AA39GLU4"/>
<keyword evidence="3" id="KW-1185">Reference proteome</keyword>